<evidence type="ECO:0000313" key="1">
    <source>
        <dbReference type="EMBL" id="MPM74012.1"/>
    </source>
</evidence>
<proteinExistence type="predicted"/>
<name>A0A645CAT6_9ZZZZ</name>
<comment type="caution">
    <text evidence="1">The sequence shown here is derived from an EMBL/GenBank/DDBJ whole genome shotgun (WGS) entry which is preliminary data.</text>
</comment>
<organism evidence="1">
    <name type="scientific">bioreactor metagenome</name>
    <dbReference type="NCBI Taxonomy" id="1076179"/>
    <lineage>
        <taxon>unclassified sequences</taxon>
        <taxon>metagenomes</taxon>
        <taxon>ecological metagenomes</taxon>
    </lineage>
</organism>
<dbReference type="EMBL" id="VSSQ01025701">
    <property type="protein sequence ID" value="MPM74012.1"/>
    <property type="molecule type" value="Genomic_DNA"/>
</dbReference>
<reference evidence="1" key="1">
    <citation type="submission" date="2019-08" db="EMBL/GenBank/DDBJ databases">
        <authorList>
            <person name="Kucharzyk K."/>
            <person name="Murdoch R.W."/>
            <person name="Higgins S."/>
            <person name="Loffler F."/>
        </authorList>
    </citation>
    <scope>NUCLEOTIDE SEQUENCE</scope>
</reference>
<accession>A0A645CAT6</accession>
<dbReference type="AlphaFoldDB" id="A0A645CAT6"/>
<gene>
    <name evidence="1" type="ORF">SDC9_120997</name>
</gene>
<sequence length="159" mass="17191">MSGRDEDLLAKELEKLAAEGGKIAAKISGKSSPAIAQEDSEIMRKAARRLETDQYREERTIEGDAGSVLRLVYDALKNTGRILDENERESSVTPRISGVVGAGFFGKNPAVVHAEIVGAEEGRCTLRLTGSAKEGLIKQGTAKKAVEKVLREFDFLKSS</sequence>
<protein>
    <submittedName>
        <fullName evidence="1">Uncharacterized protein</fullName>
    </submittedName>
</protein>